<dbReference type="RefSeq" id="WP_098457583.1">
    <property type="nucleotide sequence ID" value="NZ_PDJH01000001.1"/>
</dbReference>
<organism evidence="2 3">
    <name type="scientific">Flavimobilis soli</name>
    <dbReference type="NCBI Taxonomy" id="442709"/>
    <lineage>
        <taxon>Bacteria</taxon>
        <taxon>Bacillati</taxon>
        <taxon>Actinomycetota</taxon>
        <taxon>Actinomycetes</taxon>
        <taxon>Micrococcales</taxon>
        <taxon>Jonesiaceae</taxon>
        <taxon>Flavimobilis</taxon>
    </lineage>
</organism>
<evidence type="ECO:0000313" key="2">
    <source>
        <dbReference type="EMBL" id="PFG36389.1"/>
    </source>
</evidence>
<evidence type="ECO:0000256" key="1">
    <source>
        <dbReference type="SAM" id="Phobius"/>
    </source>
</evidence>
<evidence type="ECO:0008006" key="4">
    <source>
        <dbReference type="Google" id="ProtNLM"/>
    </source>
</evidence>
<protein>
    <recommendedName>
        <fullName evidence="4">Replication restart DNA helicase PriA</fullName>
    </recommendedName>
</protein>
<dbReference type="Proteomes" id="UP000221394">
    <property type="component" value="Unassembled WGS sequence"/>
</dbReference>
<sequence>MTVTPGGSDREALMLACPACGSQQRHEPGTKSLACTACGARTAILERTGATLVEQPYDDWVHGNTGRQVASLGGVVMRCEGCHATTEMAELASVCQFCRGHLVQVTSPDGVVPPSGVLPFLLDRRQATDAFTAWVTSHRLGIDELTTINAAESFTSTYLPVWSFSATATTTYEGRRGDRKPVRLPDDRVEMHTEWQDAAGTVTTRIDSQVVEGRKVSVVQDRLVRNLSLEGTVPFQPEYLAGHTATRYDRDPASAFEEVRRAAEKKRIPKDVRDHIGGDRTEVRSALTGYSDVRFALILAPLWVLTYIAAGKTWQVLVDGRTGEVAGEFPVDGGKLARLLLTWLGKLALVVVGLAAVVYFFNR</sequence>
<dbReference type="AlphaFoldDB" id="A0A2A9EDU9"/>
<proteinExistence type="predicted"/>
<evidence type="ECO:0000313" key="3">
    <source>
        <dbReference type="Proteomes" id="UP000221394"/>
    </source>
</evidence>
<accession>A0A2A9EDU9</accession>
<keyword evidence="1" id="KW-0812">Transmembrane</keyword>
<dbReference type="EMBL" id="PDJH01000001">
    <property type="protein sequence ID" value="PFG36389.1"/>
    <property type="molecule type" value="Genomic_DNA"/>
</dbReference>
<keyword evidence="1" id="KW-1133">Transmembrane helix</keyword>
<feature type="transmembrane region" description="Helical" evidence="1">
    <location>
        <begin position="340"/>
        <end position="361"/>
    </location>
</feature>
<dbReference type="OrthoDB" id="3182597at2"/>
<name>A0A2A9EDU9_9MICO</name>
<gene>
    <name evidence="2" type="ORF">ATL41_1108</name>
</gene>
<keyword evidence="3" id="KW-1185">Reference proteome</keyword>
<keyword evidence="1" id="KW-0472">Membrane</keyword>
<comment type="caution">
    <text evidence="2">The sequence shown here is derived from an EMBL/GenBank/DDBJ whole genome shotgun (WGS) entry which is preliminary data.</text>
</comment>
<reference evidence="2 3" key="1">
    <citation type="submission" date="2017-10" db="EMBL/GenBank/DDBJ databases">
        <title>Sequencing the genomes of 1000 actinobacteria strains.</title>
        <authorList>
            <person name="Klenk H.-P."/>
        </authorList>
    </citation>
    <scope>NUCLEOTIDE SEQUENCE [LARGE SCALE GENOMIC DNA]</scope>
    <source>
        <strain evidence="2 3">DSM 21574</strain>
    </source>
</reference>